<dbReference type="Proteomes" id="UP000649617">
    <property type="component" value="Unassembled WGS sequence"/>
</dbReference>
<gene>
    <name evidence="2" type="ORF">SPIL2461_LOCUS13602</name>
</gene>
<evidence type="ECO:0000313" key="2">
    <source>
        <dbReference type="EMBL" id="CAE7519999.1"/>
    </source>
</evidence>
<dbReference type="EMBL" id="CAJNIZ010029957">
    <property type="protein sequence ID" value="CAE7519999.1"/>
    <property type="molecule type" value="Genomic_DNA"/>
</dbReference>
<name>A0A812T7E1_SYMPI</name>
<feature type="non-terminal residue" evidence="2">
    <location>
        <position position="76"/>
    </location>
</feature>
<feature type="region of interest" description="Disordered" evidence="1">
    <location>
        <begin position="33"/>
        <end position="52"/>
    </location>
</feature>
<protein>
    <submittedName>
        <fullName evidence="2">Uncharacterized protein</fullName>
    </submittedName>
</protein>
<feature type="non-terminal residue" evidence="2">
    <location>
        <position position="1"/>
    </location>
</feature>
<proteinExistence type="predicted"/>
<comment type="caution">
    <text evidence="2">The sequence shown here is derived from an EMBL/GenBank/DDBJ whole genome shotgun (WGS) entry which is preliminary data.</text>
</comment>
<organism evidence="2 3">
    <name type="scientific">Symbiodinium pilosum</name>
    <name type="common">Dinoflagellate</name>
    <dbReference type="NCBI Taxonomy" id="2952"/>
    <lineage>
        <taxon>Eukaryota</taxon>
        <taxon>Sar</taxon>
        <taxon>Alveolata</taxon>
        <taxon>Dinophyceae</taxon>
        <taxon>Suessiales</taxon>
        <taxon>Symbiodiniaceae</taxon>
        <taxon>Symbiodinium</taxon>
    </lineage>
</organism>
<sequence>PTLPVGLVLVVVVTGTQLLQSLWSIRSWVATTRPTRSPLKPRPALGEDADVNGDMRKAEDWLSFSNSVEIQGASAA</sequence>
<evidence type="ECO:0000256" key="1">
    <source>
        <dbReference type="SAM" id="MobiDB-lite"/>
    </source>
</evidence>
<accession>A0A812T7E1</accession>
<keyword evidence="3" id="KW-1185">Reference proteome</keyword>
<evidence type="ECO:0000313" key="3">
    <source>
        <dbReference type="Proteomes" id="UP000649617"/>
    </source>
</evidence>
<dbReference type="AlphaFoldDB" id="A0A812T7E1"/>
<reference evidence="2" key="1">
    <citation type="submission" date="2021-02" db="EMBL/GenBank/DDBJ databases">
        <authorList>
            <person name="Dougan E. K."/>
            <person name="Rhodes N."/>
            <person name="Thang M."/>
            <person name="Chan C."/>
        </authorList>
    </citation>
    <scope>NUCLEOTIDE SEQUENCE</scope>
</reference>